<dbReference type="Proteomes" id="UP001521137">
    <property type="component" value="Unassembled WGS sequence"/>
</dbReference>
<name>A0ABS9D433_9ALTE</name>
<evidence type="ECO:0000256" key="1">
    <source>
        <dbReference type="ARBA" id="ARBA00007274"/>
    </source>
</evidence>
<dbReference type="InterPro" id="IPR041561">
    <property type="entry name" value="PglD_N"/>
</dbReference>
<dbReference type="PANTHER" id="PTHR43300:SF7">
    <property type="entry name" value="UDP-N-ACETYLBACILLOSAMINE N-ACETYLTRANSFERASE"/>
    <property type="match status" value="1"/>
</dbReference>
<keyword evidence="4" id="KW-1185">Reference proteome</keyword>
<organism evidence="3 4">
    <name type="scientific">Paraglaciecola algarum</name>
    <dbReference type="NCBI Taxonomy" id="3050085"/>
    <lineage>
        <taxon>Bacteria</taxon>
        <taxon>Pseudomonadati</taxon>
        <taxon>Pseudomonadota</taxon>
        <taxon>Gammaproteobacteria</taxon>
        <taxon>Alteromonadales</taxon>
        <taxon>Alteromonadaceae</taxon>
        <taxon>Paraglaciecola</taxon>
    </lineage>
</organism>
<dbReference type="NCBIfam" id="TIGR03570">
    <property type="entry name" value="NeuD_NnaD"/>
    <property type="match status" value="1"/>
</dbReference>
<dbReference type="Pfam" id="PF14602">
    <property type="entry name" value="Hexapep_2"/>
    <property type="match status" value="1"/>
</dbReference>
<reference evidence="3 4" key="1">
    <citation type="submission" date="2022-01" db="EMBL/GenBank/DDBJ databases">
        <title>Paraglaciecola sp. G1-23.</title>
        <authorList>
            <person name="Jin M.S."/>
            <person name="Han D.M."/>
            <person name="Kim H.M."/>
            <person name="Jeon C.O."/>
        </authorList>
    </citation>
    <scope>NUCLEOTIDE SEQUENCE [LARGE SCALE GENOMIC DNA]</scope>
    <source>
        <strain evidence="3 4">G1-23</strain>
    </source>
</reference>
<comment type="caution">
    <text evidence="3">The sequence shown here is derived from an EMBL/GenBank/DDBJ whole genome shotgun (WGS) entry which is preliminary data.</text>
</comment>
<dbReference type="EMBL" id="JAKGAS010000002">
    <property type="protein sequence ID" value="MCF2947684.1"/>
    <property type="molecule type" value="Genomic_DNA"/>
</dbReference>
<dbReference type="CDD" id="cd03360">
    <property type="entry name" value="LbH_AT_putative"/>
    <property type="match status" value="1"/>
</dbReference>
<feature type="domain" description="PglD N-terminal" evidence="2">
    <location>
        <begin position="6"/>
        <end position="81"/>
    </location>
</feature>
<dbReference type="Gene3D" id="2.160.10.10">
    <property type="entry name" value="Hexapeptide repeat proteins"/>
    <property type="match status" value="1"/>
</dbReference>
<sequence>MADKLLIIIGAGGHGKVAAECAESMGIYQKIVFLDAGASERTSVGPWDIVGMPEDFERYLSGNSEFFVAIGDNQARAKWLTGLDECKAPIASLIHASATISDYSTLGVGSLLCAHAVVNPFTSIGLGCIVNTSASIDHDCVLDNFVHIAPGCHIAGTVKVGEKSFIGIGSSVVQSVNIGKNCVLGAGSVVVGDIKDNSLGYGVPAKIIKTLEK</sequence>
<evidence type="ECO:0000313" key="4">
    <source>
        <dbReference type="Proteomes" id="UP001521137"/>
    </source>
</evidence>
<protein>
    <submittedName>
        <fullName evidence="3">Acetyltransferase</fullName>
    </submittedName>
</protein>
<comment type="similarity">
    <text evidence="1">Belongs to the transferase hexapeptide repeat family.</text>
</comment>
<dbReference type="InterPro" id="IPR011004">
    <property type="entry name" value="Trimer_LpxA-like_sf"/>
</dbReference>
<proteinExistence type="inferred from homology"/>
<dbReference type="PANTHER" id="PTHR43300">
    <property type="entry name" value="ACETYLTRANSFERASE"/>
    <property type="match status" value="1"/>
</dbReference>
<dbReference type="Pfam" id="PF17836">
    <property type="entry name" value="PglD_N"/>
    <property type="match status" value="1"/>
</dbReference>
<gene>
    <name evidence="3" type="ORF">L0668_06165</name>
</gene>
<evidence type="ECO:0000259" key="2">
    <source>
        <dbReference type="Pfam" id="PF17836"/>
    </source>
</evidence>
<dbReference type="InterPro" id="IPR020019">
    <property type="entry name" value="AcTrfase_PglD-like"/>
</dbReference>
<dbReference type="InterPro" id="IPR050179">
    <property type="entry name" value="Trans_hexapeptide_repeat"/>
</dbReference>
<dbReference type="Gene3D" id="3.40.50.20">
    <property type="match status" value="1"/>
</dbReference>
<dbReference type="SUPFAM" id="SSF51161">
    <property type="entry name" value="Trimeric LpxA-like enzymes"/>
    <property type="match status" value="1"/>
</dbReference>
<accession>A0ABS9D433</accession>
<evidence type="ECO:0000313" key="3">
    <source>
        <dbReference type="EMBL" id="MCF2947684.1"/>
    </source>
</evidence>
<dbReference type="InterPro" id="IPR001451">
    <property type="entry name" value="Hexapep"/>
</dbReference>